<reference evidence="1" key="1">
    <citation type="journal article" date="2022" name="bioRxiv">
        <title>Sequencing and chromosome-scale assembly of the giantPleurodeles waltlgenome.</title>
        <authorList>
            <person name="Brown T."/>
            <person name="Elewa A."/>
            <person name="Iarovenko S."/>
            <person name="Subramanian E."/>
            <person name="Araus A.J."/>
            <person name="Petzold A."/>
            <person name="Susuki M."/>
            <person name="Suzuki K.-i.T."/>
            <person name="Hayashi T."/>
            <person name="Toyoda A."/>
            <person name="Oliveira C."/>
            <person name="Osipova E."/>
            <person name="Leigh N.D."/>
            <person name="Simon A."/>
            <person name="Yun M.H."/>
        </authorList>
    </citation>
    <scope>NUCLEOTIDE SEQUENCE</scope>
    <source>
        <strain evidence="1">20211129_DDA</strain>
        <tissue evidence="1">Liver</tissue>
    </source>
</reference>
<keyword evidence="2" id="KW-1185">Reference proteome</keyword>
<dbReference type="EMBL" id="JANPWB010000003">
    <property type="protein sequence ID" value="KAJ1203100.1"/>
    <property type="molecule type" value="Genomic_DNA"/>
</dbReference>
<proteinExistence type="predicted"/>
<accession>A0AAV7VSV4</accession>
<comment type="caution">
    <text evidence="1">The sequence shown here is derived from an EMBL/GenBank/DDBJ whole genome shotgun (WGS) entry which is preliminary data.</text>
</comment>
<sequence length="71" mass="7965">MESKTRPARVRISAVKPHVNLRILTSARNKAIQLREQIWSSNSGERVKSLGDHKPPKGHLLGVKPRALVHL</sequence>
<organism evidence="1 2">
    <name type="scientific">Pleurodeles waltl</name>
    <name type="common">Iberian ribbed newt</name>
    <dbReference type="NCBI Taxonomy" id="8319"/>
    <lineage>
        <taxon>Eukaryota</taxon>
        <taxon>Metazoa</taxon>
        <taxon>Chordata</taxon>
        <taxon>Craniata</taxon>
        <taxon>Vertebrata</taxon>
        <taxon>Euteleostomi</taxon>
        <taxon>Amphibia</taxon>
        <taxon>Batrachia</taxon>
        <taxon>Caudata</taxon>
        <taxon>Salamandroidea</taxon>
        <taxon>Salamandridae</taxon>
        <taxon>Pleurodelinae</taxon>
        <taxon>Pleurodeles</taxon>
    </lineage>
</organism>
<evidence type="ECO:0000313" key="1">
    <source>
        <dbReference type="EMBL" id="KAJ1203100.1"/>
    </source>
</evidence>
<name>A0AAV7VSV4_PLEWA</name>
<dbReference type="Proteomes" id="UP001066276">
    <property type="component" value="Chromosome 2_1"/>
</dbReference>
<gene>
    <name evidence="1" type="ORF">NDU88_006894</name>
</gene>
<evidence type="ECO:0000313" key="2">
    <source>
        <dbReference type="Proteomes" id="UP001066276"/>
    </source>
</evidence>
<dbReference type="AlphaFoldDB" id="A0AAV7VSV4"/>
<protein>
    <submittedName>
        <fullName evidence="1">Uncharacterized protein</fullName>
    </submittedName>
</protein>